<reference evidence="2 3" key="1">
    <citation type="submission" date="2022-04" db="EMBL/GenBank/DDBJ databases">
        <title>Genome diversity in the genus Frankia.</title>
        <authorList>
            <person name="Carlos-Shanley C."/>
            <person name="Hahn D."/>
        </authorList>
    </citation>
    <scope>NUCLEOTIDE SEQUENCE [LARGE SCALE GENOMIC DNA]</scope>
    <source>
        <strain evidence="2 3">Ag45/Mut15</strain>
    </source>
</reference>
<gene>
    <name evidence="2" type="ORF">MXD59_00625</name>
</gene>
<organism evidence="2 3">
    <name type="scientific">Frankia umida</name>
    <dbReference type="NCBI Taxonomy" id="573489"/>
    <lineage>
        <taxon>Bacteria</taxon>
        <taxon>Bacillati</taxon>
        <taxon>Actinomycetota</taxon>
        <taxon>Actinomycetes</taxon>
        <taxon>Frankiales</taxon>
        <taxon>Frankiaceae</taxon>
        <taxon>Frankia</taxon>
    </lineage>
</organism>
<dbReference type="Proteomes" id="UP001201873">
    <property type="component" value="Unassembled WGS sequence"/>
</dbReference>
<sequence length="147" mass="14593">MPRTRTALRTAAIGATGTVAVAFIGTATPASATAALPGTGCSVSALPPTGSGSIVGSTISGNGTVVCDSWYTGSMTISNQLKKYANGKWTNVGEPVSKSFWGGAGIGESATVPCAFAGQNQFKTVTTATANNARATDTSSALSYTCT</sequence>
<proteinExistence type="predicted"/>
<dbReference type="RefSeq" id="WP_163549216.1">
    <property type="nucleotide sequence ID" value="NZ_JALKFT010000001.1"/>
</dbReference>
<protein>
    <recommendedName>
        <fullName evidence="4">Ig-like domain-containing protein</fullName>
    </recommendedName>
</protein>
<accession>A0ABT0JRZ7</accession>
<evidence type="ECO:0008006" key="4">
    <source>
        <dbReference type="Google" id="ProtNLM"/>
    </source>
</evidence>
<feature type="chain" id="PRO_5046780620" description="Ig-like domain-containing protein" evidence="1">
    <location>
        <begin position="33"/>
        <end position="147"/>
    </location>
</feature>
<comment type="caution">
    <text evidence="2">The sequence shown here is derived from an EMBL/GenBank/DDBJ whole genome shotgun (WGS) entry which is preliminary data.</text>
</comment>
<evidence type="ECO:0000313" key="2">
    <source>
        <dbReference type="EMBL" id="MCK9874301.1"/>
    </source>
</evidence>
<keyword evidence="1" id="KW-0732">Signal</keyword>
<name>A0ABT0JRZ7_9ACTN</name>
<dbReference type="EMBL" id="JALKFT010000001">
    <property type="protein sequence ID" value="MCK9874301.1"/>
    <property type="molecule type" value="Genomic_DNA"/>
</dbReference>
<keyword evidence="3" id="KW-1185">Reference proteome</keyword>
<evidence type="ECO:0000313" key="3">
    <source>
        <dbReference type="Proteomes" id="UP001201873"/>
    </source>
</evidence>
<evidence type="ECO:0000256" key="1">
    <source>
        <dbReference type="SAM" id="SignalP"/>
    </source>
</evidence>
<feature type="signal peptide" evidence="1">
    <location>
        <begin position="1"/>
        <end position="32"/>
    </location>
</feature>